<evidence type="ECO:0000256" key="3">
    <source>
        <dbReference type="ARBA" id="ARBA00012094"/>
    </source>
</evidence>
<dbReference type="GO" id="GO:0006559">
    <property type="term" value="P:L-phenylalanine catabolic process"/>
    <property type="evidence" value="ECO:0007669"/>
    <property type="project" value="UniProtKB-UniRule"/>
</dbReference>
<dbReference type="PANTHER" id="PTHR43069:SF2">
    <property type="entry name" value="FUMARYLACETOACETASE"/>
    <property type="match status" value="1"/>
</dbReference>
<evidence type="ECO:0000256" key="2">
    <source>
        <dbReference type="ARBA" id="ARBA00010211"/>
    </source>
</evidence>
<evidence type="ECO:0000259" key="14">
    <source>
        <dbReference type="Pfam" id="PF01557"/>
    </source>
</evidence>
<gene>
    <name evidence="16" type="ORF">N7468_000735</name>
</gene>
<keyword evidence="8 13" id="KW-0828">Tyrosine catabolism</keyword>
<feature type="active site" description="Proton acceptor" evidence="10">
    <location>
        <position position="141"/>
    </location>
</feature>
<dbReference type="GO" id="GO:0006572">
    <property type="term" value="P:L-tyrosine catabolic process"/>
    <property type="evidence" value="ECO:0007669"/>
    <property type="project" value="UniProtKB-UniRule"/>
</dbReference>
<dbReference type="SUPFAM" id="SSF56529">
    <property type="entry name" value="FAH"/>
    <property type="match status" value="1"/>
</dbReference>
<dbReference type="Pfam" id="PF01557">
    <property type="entry name" value="FAA_hydrolase"/>
    <property type="match status" value="2"/>
</dbReference>
<dbReference type="SUPFAM" id="SSF63433">
    <property type="entry name" value="Fumarylacetoacetate hydrolase, FAH, N-terminal domain"/>
    <property type="match status" value="1"/>
</dbReference>
<dbReference type="EMBL" id="JAPQKS010000001">
    <property type="protein sequence ID" value="KAJ5249284.1"/>
    <property type="molecule type" value="Genomic_DNA"/>
</dbReference>
<evidence type="ECO:0000256" key="11">
    <source>
        <dbReference type="PIRSR" id="PIRSR605959-2"/>
    </source>
</evidence>
<feature type="binding site" evidence="11">
    <location>
        <position position="314"/>
    </location>
    <ligand>
        <name>substrate</name>
    </ligand>
</feature>
<dbReference type="InterPro" id="IPR015377">
    <property type="entry name" value="Fumarylacetoacetase_N"/>
</dbReference>
<evidence type="ECO:0000256" key="12">
    <source>
        <dbReference type="PIRSR" id="PIRSR605959-3"/>
    </source>
</evidence>
<keyword evidence="4 12" id="KW-0479">Metal-binding</keyword>
<reference evidence="16" key="2">
    <citation type="journal article" date="2023" name="IMA Fungus">
        <title>Comparative genomic study of the Penicillium genus elucidates a diverse pangenome and 15 lateral gene transfer events.</title>
        <authorList>
            <person name="Petersen C."/>
            <person name="Sorensen T."/>
            <person name="Nielsen M.R."/>
            <person name="Sondergaard T.E."/>
            <person name="Sorensen J.L."/>
            <person name="Fitzpatrick D.A."/>
            <person name="Frisvad J.C."/>
            <person name="Nielsen K.L."/>
        </authorList>
    </citation>
    <scope>NUCLEOTIDE SEQUENCE</scope>
    <source>
        <strain evidence="16">IBT 19713</strain>
    </source>
</reference>
<protein>
    <recommendedName>
        <fullName evidence="3 13">Fumarylacetoacetase</fullName>
        <ecNumber evidence="3 13">3.7.1.2</ecNumber>
    </recommendedName>
    <alternativeName>
        <fullName evidence="13">Fumarylacetoacetate hydrolase</fullName>
    </alternativeName>
</protein>
<dbReference type="GO" id="GO:0046872">
    <property type="term" value="F:metal ion binding"/>
    <property type="evidence" value="ECO:0007669"/>
    <property type="project" value="UniProtKB-UniRule"/>
</dbReference>
<accession>A0A9W9PM66</accession>
<dbReference type="OrthoDB" id="9971669at2759"/>
<feature type="binding site" evidence="12">
    <location>
        <position position="238"/>
    </location>
    <ligand>
        <name>Ca(2+)</name>
        <dbReference type="ChEBI" id="CHEBI:29108"/>
    </ligand>
</feature>
<comment type="catalytic activity">
    <reaction evidence="13">
        <text>4-fumarylacetoacetate + H2O = acetoacetate + fumarate + H(+)</text>
        <dbReference type="Rhea" id="RHEA:10244"/>
        <dbReference type="ChEBI" id="CHEBI:13705"/>
        <dbReference type="ChEBI" id="CHEBI:15377"/>
        <dbReference type="ChEBI" id="CHEBI:15378"/>
        <dbReference type="ChEBI" id="CHEBI:18034"/>
        <dbReference type="ChEBI" id="CHEBI:29806"/>
        <dbReference type="EC" id="3.7.1.2"/>
    </reaction>
</comment>
<evidence type="ECO:0000256" key="10">
    <source>
        <dbReference type="PIRSR" id="PIRSR605959-1"/>
    </source>
</evidence>
<dbReference type="RefSeq" id="XP_058336063.1">
    <property type="nucleotide sequence ID" value="XM_058470032.1"/>
</dbReference>
<reference evidence="16" key="1">
    <citation type="submission" date="2022-11" db="EMBL/GenBank/DDBJ databases">
        <authorList>
            <person name="Petersen C."/>
        </authorList>
    </citation>
    <scope>NUCLEOTIDE SEQUENCE</scope>
    <source>
        <strain evidence="16">IBT 19713</strain>
    </source>
</reference>
<keyword evidence="5 13" id="KW-0378">Hydrolase</keyword>
<keyword evidence="7 12" id="KW-0460">Magnesium</keyword>
<dbReference type="GeneID" id="83197335"/>
<proteinExistence type="inferred from homology"/>
<evidence type="ECO:0000256" key="5">
    <source>
        <dbReference type="ARBA" id="ARBA00022801"/>
    </source>
</evidence>
<sequence>MVPWPIPIAAGSPFTLASLPYGIFSTSYRDKRVGVAIGDFILDLSSLERSSILKAILQGHECGHNGRFIFTSEDLGNFAKVPTVIRKRLRQQLINWLSDPTSPLFQDATLNEATFVPMRDATMHLPFKIGGFSDFMCSDVHVDNCSRLAGAQTPANHYAMPIGYNGRASSVVVESAPVHRPYGLIRDKEKGKFVFKPSMNMDYEAELGIFISHAVPVGKTITADEAEQHIFGFVVLNDCGGSAGAPYLSHAKAESTWDIKFEVSVNRRKSGEQDTILTTYSNLRDLRWSPGQMVAHLASSGCGLNTGDLLGTGTISSPNDTPTLRTLGCLFELTEAGKIPAGQREGSKLAFLEDGDEVVMTAMAAGATVNLGTLRGQLQACRNIPTAP</sequence>
<feature type="binding site" evidence="12">
    <location>
        <position position="204"/>
    </location>
    <ligand>
        <name>Ca(2+)</name>
        <dbReference type="ChEBI" id="CHEBI:29108"/>
    </ligand>
</feature>
<evidence type="ECO:0000256" key="8">
    <source>
        <dbReference type="ARBA" id="ARBA00022878"/>
    </source>
</evidence>
<organism evidence="16 17">
    <name type="scientific">Penicillium chermesinum</name>
    <dbReference type="NCBI Taxonomy" id="63820"/>
    <lineage>
        <taxon>Eukaryota</taxon>
        <taxon>Fungi</taxon>
        <taxon>Dikarya</taxon>
        <taxon>Ascomycota</taxon>
        <taxon>Pezizomycotina</taxon>
        <taxon>Eurotiomycetes</taxon>
        <taxon>Eurotiomycetidae</taxon>
        <taxon>Eurotiales</taxon>
        <taxon>Aspergillaceae</taxon>
        <taxon>Penicillium</taxon>
    </lineage>
</organism>
<feature type="binding site" evidence="12">
    <location>
        <position position="206"/>
    </location>
    <ligand>
        <name>Ca(2+)</name>
        <dbReference type="ChEBI" id="CHEBI:29108"/>
    </ligand>
</feature>
<keyword evidence="17" id="KW-1185">Reference proteome</keyword>
<dbReference type="InterPro" id="IPR005959">
    <property type="entry name" value="Fumarylacetoacetase"/>
</dbReference>
<name>A0A9W9PM66_9EURO</name>
<comment type="caution">
    <text evidence="16">The sequence shown here is derived from an EMBL/GenBank/DDBJ whole genome shotgun (WGS) entry which is preliminary data.</text>
</comment>
<dbReference type="GO" id="GO:1902000">
    <property type="term" value="P:homogentisate catabolic process"/>
    <property type="evidence" value="ECO:0007669"/>
    <property type="project" value="TreeGrafter"/>
</dbReference>
<feature type="domain" description="Fumarylacetoacetase-like C-terminal" evidence="14">
    <location>
        <begin position="134"/>
        <end position="239"/>
    </location>
</feature>
<dbReference type="Proteomes" id="UP001150941">
    <property type="component" value="Unassembled WGS sequence"/>
</dbReference>
<evidence type="ECO:0000256" key="9">
    <source>
        <dbReference type="ARBA" id="ARBA00023232"/>
    </source>
</evidence>
<feature type="domain" description="Fumarylacetoacetase-like C-terminal" evidence="14">
    <location>
        <begin position="257"/>
        <end position="377"/>
    </location>
</feature>
<comment type="pathway">
    <text evidence="1 13">Amino-acid degradation; L-phenylalanine degradation; acetoacetate and fumarate from L-phenylalanine: step 6/6.</text>
</comment>
<dbReference type="AlphaFoldDB" id="A0A9W9PM66"/>
<dbReference type="InterPro" id="IPR011234">
    <property type="entry name" value="Fumarylacetoacetase-like_C"/>
</dbReference>
<evidence type="ECO:0000256" key="4">
    <source>
        <dbReference type="ARBA" id="ARBA00022723"/>
    </source>
</evidence>
<evidence type="ECO:0000259" key="15">
    <source>
        <dbReference type="Pfam" id="PF09298"/>
    </source>
</evidence>
<dbReference type="GO" id="GO:0004334">
    <property type="term" value="F:fumarylacetoacetase activity"/>
    <property type="evidence" value="ECO:0007669"/>
    <property type="project" value="UniProtKB-UniRule"/>
</dbReference>
<keyword evidence="9 13" id="KW-0585">Phenylalanine catabolism</keyword>
<dbReference type="Pfam" id="PF09298">
    <property type="entry name" value="FAA_hydrolase_N"/>
    <property type="match status" value="1"/>
</dbReference>
<feature type="binding site" evidence="12">
    <location>
        <position position="134"/>
    </location>
    <ligand>
        <name>Ca(2+)</name>
        <dbReference type="ChEBI" id="CHEBI:29108"/>
    </ligand>
</feature>
<evidence type="ECO:0000256" key="1">
    <source>
        <dbReference type="ARBA" id="ARBA00004782"/>
    </source>
</evidence>
<keyword evidence="6 12" id="KW-0106">Calcium</keyword>
<dbReference type="PANTHER" id="PTHR43069">
    <property type="entry name" value="FUMARYLACETOACETASE"/>
    <property type="match status" value="1"/>
</dbReference>
<dbReference type="Gene3D" id="2.30.30.230">
    <property type="entry name" value="Fumarylacetoacetase, N-terminal domain"/>
    <property type="match status" value="1"/>
</dbReference>
<evidence type="ECO:0000313" key="17">
    <source>
        <dbReference type="Proteomes" id="UP001150941"/>
    </source>
</evidence>
<dbReference type="Gene3D" id="3.90.850.10">
    <property type="entry name" value="Fumarylacetoacetase-like, C-terminal domain"/>
    <property type="match status" value="2"/>
</dbReference>
<dbReference type="InterPro" id="IPR036462">
    <property type="entry name" value="Fumarylacetoacetase_N_sf"/>
</dbReference>
<dbReference type="InterPro" id="IPR036663">
    <property type="entry name" value="Fumarylacetoacetase_C_sf"/>
</dbReference>
<feature type="binding site" evidence="12">
    <location>
        <position position="238"/>
    </location>
    <ligand>
        <name>Mg(2+)</name>
        <dbReference type="ChEBI" id="CHEBI:18420"/>
    </ligand>
</feature>
<evidence type="ECO:0000256" key="7">
    <source>
        <dbReference type="ARBA" id="ARBA00022842"/>
    </source>
</evidence>
<evidence type="ECO:0000313" key="16">
    <source>
        <dbReference type="EMBL" id="KAJ5249284.1"/>
    </source>
</evidence>
<comment type="cofactor">
    <cofactor evidence="13">
        <name>Mg(2+)</name>
        <dbReference type="ChEBI" id="CHEBI:18420"/>
    </cofactor>
    <cofactor evidence="13">
        <name>Ca(2+)</name>
        <dbReference type="ChEBI" id="CHEBI:29108"/>
    </cofactor>
</comment>
<dbReference type="EC" id="3.7.1.2" evidence="3 13"/>
<evidence type="ECO:0000256" key="13">
    <source>
        <dbReference type="RuleBase" id="RU366008"/>
    </source>
</evidence>
<feature type="domain" description="Fumarylacetoacetase N-terminal" evidence="15">
    <location>
        <begin position="18"/>
        <end position="126"/>
    </location>
</feature>
<evidence type="ECO:0000256" key="6">
    <source>
        <dbReference type="ARBA" id="ARBA00022837"/>
    </source>
</evidence>
<comment type="similarity">
    <text evidence="2 13">Belongs to the FAH family.</text>
</comment>